<accession>A0ABW3HU27</accession>
<dbReference type="EMBL" id="JBHTJZ010000028">
    <property type="protein sequence ID" value="MFD0960991.1"/>
    <property type="molecule type" value="Genomic_DNA"/>
</dbReference>
<keyword evidence="2" id="KW-1185">Reference proteome</keyword>
<evidence type="ECO:0000313" key="2">
    <source>
        <dbReference type="Proteomes" id="UP001596989"/>
    </source>
</evidence>
<comment type="caution">
    <text evidence="1">The sequence shown here is derived from an EMBL/GenBank/DDBJ whole genome shotgun (WGS) entry which is preliminary data.</text>
</comment>
<dbReference type="Pfam" id="PF06949">
    <property type="entry name" value="DUF1292"/>
    <property type="match status" value="1"/>
</dbReference>
<evidence type="ECO:0000313" key="1">
    <source>
        <dbReference type="EMBL" id="MFD0960991.1"/>
    </source>
</evidence>
<gene>
    <name evidence="1" type="ORF">ACFQ2I_16510</name>
</gene>
<reference evidence="2" key="1">
    <citation type="journal article" date="2019" name="Int. J. Syst. Evol. Microbiol.">
        <title>The Global Catalogue of Microorganisms (GCM) 10K type strain sequencing project: providing services to taxonomists for standard genome sequencing and annotation.</title>
        <authorList>
            <consortium name="The Broad Institute Genomics Platform"/>
            <consortium name="The Broad Institute Genome Sequencing Center for Infectious Disease"/>
            <person name="Wu L."/>
            <person name="Ma J."/>
        </authorList>
    </citation>
    <scope>NUCLEOTIDE SEQUENCE [LARGE SCALE GENOMIC DNA]</scope>
    <source>
        <strain evidence="2">CCUG 59129</strain>
    </source>
</reference>
<name>A0ABW3HU27_9BACL</name>
<proteinExistence type="predicted"/>
<dbReference type="InterPro" id="IPR009711">
    <property type="entry name" value="UPF0473"/>
</dbReference>
<organism evidence="1 2">
    <name type="scientific">Paenibacillus chungangensis</name>
    <dbReference type="NCBI Taxonomy" id="696535"/>
    <lineage>
        <taxon>Bacteria</taxon>
        <taxon>Bacillati</taxon>
        <taxon>Bacillota</taxon>
        <taxon>Bacilli</taxon>
        <taxon>Bacillales</taxon>
        <taxon>Paenibacillaceae</taxon>
        <taxon>Paenibacillus</taxon>
    </lineage>
</organism>
<dbReference type="RefSeq" id="WP_377566118.1">
    <property type="nucleotide sequence ID" value="NZ_JBHTJZ010000028.1"/>
</dbReference>
<dbReference type="Proteomes" id="UP001596989">
    <property type="component" value="Unassembled WGS sequence"/>
</dbReference>
<protein>
    <submittedName>
        <fullName evidence="1">DUF1292 domain-containing protein</fullName>
    </submittedName>
</protein>
<sequence length="104" mass="11571">MVREGQAALFPAGSVLKDTFGNEVELHSEDGSALVFRIKAELLLGAVRYAALQREDKQDEDEVEFFRIDLSGSEPALESIGDDEEWEAVSEAYDDLFFADDARP</sequence>